<proteinExistence type="predicted"/>
<dbReference type="KEGG" id="hsr:HSBAA_09210"/>
<evidence type="ECO:0000313" key="2">
    <source>
        <dbReference type="Proteomes" id="UP000320231"/>
    </source>
</evidence>
<protein>
    <recommendedName>
        <fullName evidence="3">GH15-like domain-containing protein</fullName>
    </recommendedName>
</protein>
<accession>A0A455U1E7</accession>
<gene>
    <name evidence="1" type="ORF">HSBAA_09210</name>
</gene>
<dbReference type="EMBL" id="AP019514">
    <property type="protein sequence ID" value="BBI59615.1"/>
    <property type="molecule type" value="Genomic_DNA"/>
</dbReference>
<evidence type="ECO:0008006" key="3">
    <source>
        <dbReference type="Google" id="ProtNLM"/>
    </source>
</evidence>
<dbReference type="Proteomes" id="UP000320231">
    <property type="component" value="Chromosome"/>
</dbReference>
<dbReference type="InterPro" id="IPR008928">
    <property type="entry name" value="6-hairpin_glycosidase_sf"/>
</dbReference>
<organism evidence="1 2">
    <name type="scientific">Vreelandella sulfidaeris</name>
    <dbReference type="NCBI Taxonomy" id="115553"/>
    <lineage>
        <taxon>Bacteria</taxon>
        <taxon>Pseudomonadati</taxon>
        <taxon>Pseudomonadota</taxon>
        <taxon>Gammaproteobacteria</taxon>
        <taxon>Oceanospirillales</taxon>
        <taxon>Halomonadaceae</taxon>
        <taxon>Vreelandella</taxon>
    </lineage>
</organism>
<dbReference type="SUPFAM" id="SSF48208">
    <property type="entry name" value="Six-hairpin glycosidases"/>
    <property type="match status" value="1"/>
</dbReference>
<dbReference type="GO" id="GO:0005975">
    <property type="term" value="P:carbohydrate metabolic process"/>
    <property type="evidence" value="ECO:0007669"/>
    <property type="project" value="InterPro"/>
</dbReference>
<evidence type="ECO:0000313" key="1">
    <source>
        <dbReference type="EMBL" id="BBI59615.1"/>
    </source>
</evidence>
<dbReference type="AlphaFoldDB" id="A0A455U1E7"/>
<sequence>MLFWLVDALILLDRRDEAYALFEKLLSIRNDLGLLGEEYDPIRQCQLGNFPQAFTRRPDQ</sequence>
<name>A0A455U1E7_9GAMM</name>
<reference evidence="1 2" key="1">
    <citation type="journal article" date="2019" name="Microbiol. Resour. Announc.">
        <title>Complete Genome Sequence of Halomonas sulfidaeris Strain Esulfide1 Isolated from a Metal Sulfide Rock at a Depth of 2,200 Meters, Obtained Using Nanopore Sequencing.</title>
        <authorList>
            <person name="Saito M."/>
            <person name="Nishigata A."/>
            <person name="Galipon J."/>
            <person name="Arakawa K."/>
        </authorList>
    </citation>
    <scope>NUCLEOTIDE SEQUENCE [LARGE SCALE GENOMIC DNA]</scope>
    <source>
        <strain evidence="1 2">ATCC BAA-803</strain>
    </source>
</reference>